<dbReference type="PANTHER" id="PTHR46068">
    <property type="entry name" value="PROTEIN CBG27172"/>
    <property type="match status" value="1"/>
</dbReference>
<dbReference type="EMBL" id="CP045895">
    <property type="protein sequence ID" value="QQP48524.1"/>
    <property type="molecule type" value="Genomic_DNA"/>
</dbReference>
<evidence type="ECO:0000313" key="3">
    <source>
        <dbReference type="Proteomes" id="UP000595437"/>
    </source>
</evidence>
<dbReference type="OrthoDB" id="7787442at2759"/>
<reference evidence="3" key="1">
    <citation type="submission" date="2021-01" db="EMBL/GenBank/DDBJ databases">
        <title>Caligus Genome Assembly.</title>
        <authorList>
            <person name="Gallardo-Escarate C."/>
        </authorList>
    </citation>
    <scope>NUCLEOTIDE SEQUENCE [LARGE SCALE GENOMIC DNA]</scope>
</reference>
<feature type="compositionally biased region" description="Basic and acidic residues" evidence="1">
    <location>
        <begin position="36"/>
        <end position="51"/>
    </location>
</feature>
<evidence type="ECO:0000256" key="1">
    <source>
        <dbReference type="SAM" id="MobiDB-lite"/>
    </source>
</evidence>
<protein>
    <submittedName>
        <fullName evidence="2">Uncharacterized protein</fullName>
    </submittedName>
</protein>
<sequence>MMIRAGCKDMEIMKTACVARNTVKSIRSELEDSNNDYEKVVERKKGERQAPEEGAGDPSKSCTKLAEELGVGNTTVRVCINEDLRYHFYKRRKGQILTEKAQENRFNKALKLLNKLKHLVHNETLWFFSDEKNFTQDQKNNCQNSRCCVRNPHEVPIVAQTKFPAAVIVFGIISSDGDVMPPHFFPKGLRLDSEGYVDTLEGCGGPLDKEGCRWETLRVPARLGALPHLVQNPEVAVLEPGRLHEPEHLAAQLPRLQPVRLLPWGAVERDTNRTACNTMAELKARITLCFKKLPRDQ</sequence>
<dbReference type="AlphaFoldDB" id="A0A7T8HEJ4"/>
<feature type="region of interest" description="Disordered" evidence="1">
    <location>
        <begin position="36"/>
        <end position="61"/>
    </location>
</feature>
<accession>A0A7T8HEJ4</accession>
<dbReference type="PANTHER" id="PTHR46068:SF1">
    <property type="entry name" value="TRANSPOSASE IS30-LIKE HTH DOMAIN-CONTAINING PROTEIN"/>
    <property type="match status" value="1"/>
</dbReference>
<name>A0A7T8HEJ4_CALRO</name>
<dbReference type="Proteomes" id="UP000595437">
    <property type="component" value="Chromosome 6"/>
</dbReference>
<evidence type="ECO:0000313" key="2">
    <source>
        <dbReference type="EMBL" id="QQP48524.1"/>
    </source>
</evidence>
<proteinExistence type="predicted"/>
<organism evidence="2 3">
    <name type="scientific">Caligus rogercresseyi</name>
    <name type="common">Sea louse</name>
    <dbReference type="NCBI Taxonomy" id="217165"/>
    <lineage>
        <taxon>Eukaryota</taxon>
        <taxon>Metazoa</taxon>
        <taxon>Ecdysozoa</taxon>
        <taxon>Arthropoda</taxon>
        <taxon>Crustacea</taxon>
        <taxon>Multicrustacea</taxon>
        <taxon>Hexanauplia</taxon>
        <taxon>Copepoda</taxon>
        <taxon>Siphonostomatoida</taxon>
        <taxon>Caligidae</taxon>
        <taxon>Caligus</taxon>
    </lineage>
</organism>
<dbReference type="InterPro" id="IPR036397">
    <property type="entry name" value="RNaseH_sf"/>
</dbReference>
<keyword evidence="3" id="KW-1185">Reference proteome</keyword>
<dbReference type="GO" id="GO:0003676">
    <property type="term" value="F:nucleic acid binding"/>
    <property type="evidence" value="ECO:0007669"/>
    <property type="project" value="InterPro"/>
</dbReference>
<feature type="non-terminal residue" evidence="2">
    <location>
        <position position="1"/>
    </location>
</feature>
<dbReference type="Gene3D" id="3.30.420.10">
    <property type="entry name" value="Ribonuclease H-like superfamily/Ribonuclease H"/>
    <property type="match status" value="1"/>
</dbReference>
<gene>
    <name evidence="2" type="ORF">FKW44_008881</name>
</gene>